<feature type="chain" id="PRO_5047309180" description="DUF3747 domain-containing protein" evidence="2">
    <location>
        <begin position="29"/>
        <end position="252"/>
    </location>
</feature>
<evidence type="ECO:0000256" key="1">
    <source>
        <dbReference type="SAM" id="MobiDB-lite"/>
    </source>
</evidence>
<dbReference type="Proteomes" id="UP000238218">
    <property type="component" value="Unassembled WGS sequence"/>
</dbReference>
<feature type="region of interest" description="Disordered" evidence="1">
    <location>
        <begin position="192"/>
        <end position="228"/>
    </location>
</feature>
<dbReference type="Pfam" id="PF12565">
    <property type="entry name" value="DUF3747"/>
    <property type="match status" value="1"/>
</dbReference>
<dbReference type="InterPro" id="IPR022222">
    <property type="entry name" value="DUF3747"/>
</dbReference>
<gene>
    <name evidence="3" type="ORF">C7B81_00845</name>
</gene>
<name>A0ABX5FE27_9CHRO</name>
<organism evidence="3 4">
    <name type="scientific">Aphanothece cf. minutissima CCALA 015</name>
    <dbReference type="NCBI Taxonomy" id="2107695"/>
    <lineage>
        <taxon>Bacteria</taxon>
        <taxon>Bacillati</taxon>
        <taxon>Cyanobacteriota</taxon>
        <taxon>Cyanophyceae</taxon>
        <taxon>Oscillatoriophycideae</taxon>
        <taxon>Chroococcales</taxon>
        <taxon>Aphanothecaceae</taxon>
        <taxon>Aphanothece</taxon>
    </lineage>
</organism>
<keyword evidence="4" id="KW-1185">Reference proteome</keyword>
<reference evidence="3 4" key="1">
    <citation type="submission" date="2018-03" db="EMBL/GenBank/DDBJ databases">
        <title>The ancient ancestry and fast evolution of plastids.</title>
        <authorList>
            <person name="Moore K.R."/>
            <person name="Magnabosco C."/>
            <person name="Momper L."/>
            <person name="Gold D.A."/>
            <person name="Bosak T."/>
            <person name="Fournier G.P."/>
        </authorList>
    </citation>
    <scope>NUCLEOTIDE SEQUENCE [LARGE SCALE GENOMIC DNA]</scope>
    <source>
        <strain evidence="3 4">CCALA 015</strain>
    </source>
</reference>
<accession>A0ABX5FE27</accession>
<evidence type="ECO:0000313" key="3">
    <source>
        <dbReference type="EMBL" id="PSB39232.1"/>
    </source>
</evidence>
<protein>
    <recommendedName>
        <fullName evidence="5">DUF3747 domain-containing protein</fullName>
    </recommendedName>
</protein>
<comment type="caution">
    <text evidence="3">The sequence shown here is derived from an EMBL/GenBank/DDBJ whole genome shotgun (WGS) entry which is preliminary data.</text>
</comment>
<evidence type="ECO:0000313" key="4">
    <source>
        <dbReference type="Proteomes" id="UP000238218"/>
    </source>
</evidence>
<feature type="signal peptide" evidence="2">
    <location>
        <begin position="1"/>
        <end position="28"/>
    </location>
</feature>
<dbReference type="EMBL" id="PVWP01000001">
    <property type="protein sequence ID" value="PSB39232.1"/>
    <property type="molecule type" value="Genomic_DNA"/>
</dbReference>
<evidence type="ECO:0008006" key="5">
    <source>
        <dbReference type="Google" id="ProtNLM"/>
    </source>
</evidence>
<dbReference type="RefSeq" id="WP_106219429.1">
    <property type="nucleotide sequence ID" value="NZ_PVWP01000001.1"/>
</dbReference>
<keyword evidence="2" id="KW-0732">Signal</keyword>
<sequence>MQRTYLALAGLALAGAGLPMVQPRLAMAAGLFQSADVDADRFAVLARPVGDNDWTLLVLEQLTPQPACWQARPDGLVDPTLNRFDYTGICNRYLDSNGYSLRVAEQDLGTAYRLRVQQVGSRLELQAISPGTSAILVVGRADIPLRDRDGFVALRLEQGWDLKRRTYGERALSHLYFASPTPLDQLIANAGGSPTWRRPLGPGRAQPPALTPIEPAAGQGEDSMAMGSSGRAVALQVIPYSGSGSGSGGEGL</sequence>
<proteinExistence type="predicted"/>
<evidence type="ECO:0000256" key="2">
    <source>
        <dbReference type="SAM" id="SignalP"/>
    </source>
</evidence>